<evidence type="ECO:0000313" key="2">
    <source>
        <dbReference type="Proteomes" id="UP000178826"/>
    </source>
</evidence>
<dbReference type="EMBL" id="MHOZ01000055">
    <property type="protein sequence ID" value="OGZ71520.1"/>
    <property type="molecule type" value="Genomic_DNA"/>
</dbReference>
<accession>A0A1G2IB15</accession>
<dbReference type="Proteomes" id="UP000178826">
    <property type="component" value="Unassembled WGS sequence"/>
</dbReference>
<name>A0A1G2IB15_9BACT</name>
<sequence>MKLELVESTGKCPKDVKGCVSTFRILRNTETKKTLYRGMWYICPGHPSPFSLPQTVDEAVAMRKKWLKGDYPGSIKVIDSMDVDPE</sequence>
<reference evidence="1 2" key="1">
    <citation type="journal article" date="2016" name="Nat. Commun.">
        <title>Thousands of microbial genomes shed light on interconnected biogeochemical processes in an aquifer system.</title>
        <authorList>
            <person name="Anantharaman K."/>
            <person name="Brown C.T."/>
            <person name="Hug L.A."/>
            <person name="Sharon I."/>
            <person name="Castelle C.J."/>
            <person name="Probst A.J."/>
            <person name="Thomas B.C."/>
            <person name="Singh A."/>
            <person name="Wilkins M.J."/>
            <person name="Karaoz U."/>
            <person name="Brodie E.L."/>
            <person name="Williams K.H."/>
            <person name="Hubbard S.S."/>
            <person name="Banfield J.F."/>
        </authorList>
    </citation>
    <scope>NUCLEOTIDE SEQUENCE [LARGE SCALE GENOMIC DNA]</scope>
</reference>
<organism evidence="1 2">
    <name type="scientific">Candidatus Staskawiczbacteria bacterium RIFCSPLOWO2_01_FULL_37_25b</name>
    <dbReference type="NCBI Taxonomy" id="1802213"/>
    <lineage>
        <taxon>Bacteria</taxon>
        <taxon>Candidatus Staskawicziibacteriota</taxon>
    </lineage>
</organism>
<comment type="caution">
    <text evidence="1">The sequence shown here is derived from an EMBL/GenBank/DDBJ whole genome shotgun (WGS) entry which is preliminary data.</text>
</comment>
<evidence type="ECO:0000313" key="1">
    <source>
        <dbReference type="EMBL" id="OGZ71520.1"/>
    </source>
</evidence>
<gene>
    <name evidence="1" type="ORF">A2998_03315</name>
</gene>
<proteinExistence type="predicted"/>
<dbReference type="AlphaFoldDB" id="A0A1G2IB15"/>
<protein>
    <submittedName>
        <fullName evidence="1">Uncharacterized protein</fullName>
    </submittedName>
</protein>